<gene>
    <name evidence="1" type="ORF">J0M35_12345</name>
</gene>
<comment type="caution">
    <text evidence="1">The sequence shown here is derived from an EMBL/GenBank/DDBJ whole genome shotgun (WGS) entry which is preliminary data.</text>
</comment>
<organism evidence="1 2">
    <name type="scientific">Candidatus Obscuribacter phosphatis</name>
    <dbReference type="NCBI Taxonomy" id="1906157"/>
    <lineage>
        <taxon>Bacteria</taxon>
        <taxon>Bacillati</taxon>
        <taxon>Candidatus Melainabacteria</taxon>
        <taxon>Candidatus Obscuribacterales</taxon>
        <taxon>Candidatus Obscuribacteraceae</taxon>
        <taxon>Candidatus Obscuribacter</taxon>
    </lineage>
</organism>
<name>A0A8J7PGL6_9BACT</name>
<dbReference type="Proteomes" id="UP000664277">
    <property type="component" value="Unassembled WGS sequence"/>
</dbReference>
<evidence type="ECO:0008006" key="3">
    <source>
        <dbReference type="Google" id="ProtNLM"/>
    </source>
</evidence>
<accession>A0A8J7PGL6</accession>
<dbReference type="EMBL" id="JAFLCK010000017">
    <property type="protein sequence ID" value="MBN8661148.1"/>
    <property type="molecule type" value="Genomic_DNA"/>
</dbReference>
<protein>
    <recommendedName>
        <fullName evidence="3">Tetratricopeptide repeat protein</fullName>
    </recommendedName>
</protein>
<proteinExistence type="predicted"/>
<evidence type="ECO:0000313" key="1">
    <source>
        <dbReference type="EMBL" id="MBN8661148.1"/>
    </source>
</evidence>
<sequence>MSAFSGKFNRLAMKASLFILLLLESMYFPASEPVLASNKGKPANNCHGGAKCKPPALLKPLKPSLAVPADIGSVQLDSSKESESSSSSSLEKREEELLQAAFKYLKEDNLSLSLEYLRKLKESYPENSDYALFYSMALKRQDGEGWYRFQKWSEEGSHKGEGGSRAQSNEKSLLQPDFAGNALKQETWLLLAKPSANSLRRVTRTTSGKIRD</sequence>
<dbReference type="AlphaFoldDB" id="A0A8J7PGL6"/>
<reference evidence="1" key="1">
    <citation type="submission" date="2021-02" db="EMBL/GenBank/DDBJ databases">
        <title>Genome-Resolved Metagenomics of a Microbial Community Performing Photosynthetic Biological Nutrient Removal.</title>
        <authorList>
            <person name="Mcdaniel E.A."/>
        </authorList>
    </citation>
    <scope>NUCLEOTIDE SEQUENCE</scope>
    <source>
        <strain evidence="1">UWPOB_OBS1</strain>
    </source>
</reference>
<evidence type="ECO:0000313" key="2">
    <source>
        <dbReference type="Proteomes" id="UP000664277"/>
    </source>
</evidence>